<keyword evidence="3" id="KW-1185">Reference proteome</keyword>
<keyword evidence="2" id="KW-0808">Transferase</keyword>
<dbReference type="PANTHER" id="PTHR43179">
    <property type="entry name" value="RHAMNOSYLTRANSFERASE WBBL"/>
    <property type="match status" value="1"/>
</dbReference>
<dbReference type="CDD" id="cd04186">
    <property type="entry name" value="GT_2_like_c"/>
    <property type="match status" value="1"/>
</dbReference>
<protein>
    <submittedName>
        <fullName evidence="2">Glycosyltransferase, GT2 family</fullName>
    </submittedName>
</protein>
<evidence type="ECO:0000313" key="2">
    <source>
        <dbReference type="EMBL" id="SJZ80279.1"/>
    </source>
</evidence>
<evidence type="ECO:0000259" key="1">
    <source>
        <dbReference type="Pfam" id="PF00535"/>
    </source>
</evidence>
<dbReference type="InterPro" id="IPR001173">
    <property type="entry name" value="Glyco_trans_2-like"/>
</dbReference>
<dbReference type="InterPro" id="IPR029044">
    <property type="entry name" value="Nucleotide-diphossugar_trans"/>
</dbReference>
<evidence type="ECO:0000313" key="3">
    <source>
        <dbReference type="Proteomes" id="UP000190121"/>
    </source>
</evidence>
<dbReference type="GO" id="GO:0016740">
    <property type="term" value="F:transferase activity"/>
    <property type="evidence" value="ECO:0007669"/>
    <property type="project" value="UniProtKB-KW"/>
</dbReference>
<dbReference type="Pfam" id="PF00535">
    <property type="entry name" value="Glycos_transf_2"/>
    <property type="match status" value="1"/>
</dbReference>
<dbReference type="STRING" id="29524.SAMN02745171_01154"/>
<dbReference type="OrthoDB" id="9771846at2"/>
<feature type="domain" description="Glycosyltransferase 2-like" evidence="1">
    <location>
        <begin position="6"/>
        <end position="190"/>
    </location>
</feature>
<dbReference type="Proteomes" id="UP000190121">
    <property type="component" value="Unassembled WGS sequence"/>
</dbReference>
<sequence length="357" mass="40441">MAKDLTIVIVNYKVPHFVAQCLDSVAKAITSIDAEVWVVDNASGDGSVDLLRERFPWCNIVANSDNIGFARANNQVLKKTYSEYALLLNPDTLIGESTLKECISFMENHRDAGALGVRMMNAQGSFLPESKRGEVTPFVAFCKITGLGNLFPKSSLFNRYYLGHLSNEVVCEAPILSGAFMFMRREALQEANYLDERYFMYGEDIDLSYSILKRGYKNYYLPIPILHYKGESESASANPDRYLGAFYGAMELFYNKYHKGSWLSRRLMRWAVLLQKKRGKKTLIKRKKENLTPIIATHLSQEELDSIPAGSFLQIERAFYSYDELLDLIRSLEGRGVTVLIYDENRSVTLGPGGVYS</sequence>
<dbReference type="EMBL" id="FUXE01000011">
    <property type="protein sequence ID" value="SJZ80279.1"/>
    <property type="molecule type" value="Genomic_DNA"/>
</dbReference>
<dbReference type="AlphaFoldDB" id="A0A1T4NM00"/>
<proteinExistence type="predicted"/>
<organism evidence="2 3">
    <name type="scientific">Porphyromonas circumdentaria</name>
    <dbReference type="NCBI Taxonomy" id="29524"/>
    <lineage>
        <taxon>Bacteria</taxon>
        <taxon>Pseudomonadati</taxon>
        <taxon>Bacteroidota</taxon>
        <taxon>Bacteroidia</taxon>
        <taxon>Bacteroidales</taxon>
        <taxon>Porphyromonadaceae</taxon>
        <taxon>Porphyromonas</taxon>
    </lineage>
</organism>
<name>A0A1T4NM00_9PORP</name>
<accession>A0A1T4NM00</accession>
<dbReference type="SUPFAM" id="SSF53448">
    <property type="entry name" value="Nucleotide-diphospho-sugar transferases"/>
    <property type="match status" value="1"/>
</dbReference>
<reference evidence="3" key="1">
    <citation type="submission" date="2017-02" db="EMBL/GenBank/DDBJ databases">
        <authorList>
            <person name="Varghese N."/>
            <person name="Submissions S."/>
        </authorList>
    </citation>
    <scope>NUCLEOTIDE SEQUENCE [LARGE SCALE GENOMIC DNA]</scope>
    <source>
        <strain evidence="3">ATCC 51356</strain>
    </source>
</reference>
<dbReference type="Gene3D" id="3.90.550.10">
    <property type="entry name" value="Spore Coat Polysaccharide Biosynthesis Protein SpsA, Chain A"/>
    <property type="match status" value="1"/>
</dbReference>
<dbReference type="PANTHER" id="PTHR43179:SF7">
    <property type="entry name" value="RHAMNOSYLTRANSFERASE WBBL"/>
    <property type="match status" value="1"/>
</dbReference>
<dbReference type="RefSeq" id="WP_078737069.1">
    <property type="nucleotide sequence ID" value="NZ_FUXE01000011.1"/>
</dbReference>
<gene>
    <name evidence="2" type="ORF">SAMN02745171_01154</name>
</gene>